<accession>A0A0R3WPS7</accession>
<dbReference type="WBParaSite" id="TTAC_0000276701-mRNA-1">
    <property type="protein sequence ID" value="TTAC_0000276701-mRNA-1"/>
    <property type="gene ID" value="TTAC_0000276701"/>
</dbReference>
<organism evidence="5">
    <name type="scientific">Hydatigena taeniaeformis</name>
    <name type="common">Feline tapeworm</name>
    <name type="synonym">Taenia taeniaeformis</name>
    <dbReference type="NCBI Taxonomy" id="6205"/>
    <lineage>
        <taxon>Eukaryota</taxon>
        <taxon>Metazoa</taxon>
        <taxon>Spiralia</taxon>
        <taxon>Lophotrochozoa</taxon>
        <taxon>Platyhelminthes</taxon>
        <taxon>Cestoda</taxon>
        <taxon>Eucestoda</taxon>
        <taxon>Cyclophyllidea</taxon>
        <taxon>Taeniidae</taxon>
        <taxon>Hydatigera</taxon>
    </lineage>
</organism>
<dbReference type="OrthoDB" id="674273at2759"/>
<evidence type="ECO:0000259" key="2">
    <source>
        <dbReference type="SMART" id="SM00198"/>
    </source>
</evidence>
<dbReference type="Proteomes" id="UP000274429">
    <property type="component" value="Unassembled WGS sequence"/>
</dbReference>
<keyword evidence="1" id="KW-0732">Signal</keyword>
<dbReference type="Pfam" id="PF00188">
    <property type="entry name" value="CAP"/>
    <property type="match status" value="1"/>
</dbReference>
<keyword evidence="4" id="KW-1185">Reference proteome</keyword>
<reference evidence="5" key="1">
    <citation type="submission" date="2017-02" db="UniProtKB">
        <authorList>
            <consortium name="WormBaseParasite"/>
        </authorList>
    </citation>
    <scope>IDENTIFICATION</scope>
</reference>
<protein>
    <submittedName>
        <fullName evidence="5">SCP domain-containing protein</fullName>
    </submittedName>
</protein>
<dbReference type="SUPFAM" id="SSF55797">
    <property type="entry name" value="PR-1-like"/>
    <property type="match status" value="1"/>
</dbReference>
<evidence type="ECO:0000313" key="3">
    <source>
        <dbReference type="EMBL" id="VDM21075.1"/>
    </source>
</evidence>
<evidence type="ECO:0000313" key="5">
    <source>
        <dbReference type="WBParaSite" id="TTAC_0000276701-mRNA-1"/>
    </source>
</evidence>
<proteinExistence type="predicted"/>
<evidence type="ECO:0000256" key="1">
    <source>
        <dbReference type="SAM" id="SignalP"/>
    </source>
</evidence>
<dbReference type="Gene3D" id="3.40.33.10">
    <property type="entry name" value="CAP"/>
    <property type="match status" value="1"/>
</dbReference>
<dbReference type="PANTHER" id="PTHR10334">
    <property type="entry name" value="CYSTEINE-RICH SECRETORY PROTEIN-RELATED"/>
    <property type="match status" value="1"/>
</dbReference>
<sequence>MTKATGLLILLVVGAHALSEEDRKSILEFHTAIREQVRPPASNMMLMKYSKKLENLAKKWVRQCRYAHTDPNQHPEYKGVGQNIAASGGVVPTIRWLANLWKTQAKYYNYSNNSCLPLKTCQHYTQMVWAGSSHLGCAVKRCDRMKPTWFPPVYYLVCQYWPTGIFKEHRPYITGRPCTGCPNDYDCTRNQCWRRRPR</sequence>
<feature type="chain" id="PRO_5043132934" evidence="1">
    <location>
        <begin position="18"/>
        <end position="198"/>
    </location>
</feature>
<dbReference type="SMART" id="SM00198">
    <property type="entry name" value="SCP"/>
    <property type="match status" value="1"/>
</dbReference>
<dbReference type="CDD" id="cd05380">
    <property type="entry name" value="CAP_euk"/>
    <property type="match status" value="1"/>
</dbReference>
<reference evidence="3 4" key="2">
    <citation type="submission" date="2018-11" db="EMBL/GenBank/DDBJ databases">
        <authorList>
            <consortium name="Pathogen Informatics"/>
        </authorList>
    </citation>
    <scope>NUCLEOTIDE SEQUENCE [LARGE SCALE GENOMIC DNA]</scope>
</reference>
<dbReference type="EMBL" id="UYWX01001471">
    <property type="protein sequence ID" value="VDM21075.1"/>
    <property type="molecule type" value="Genomic_DNA"/>
</dbReference>
<dbReference type="PRINTS" id="PR00837">
    <property type="entry name" value="V5TPXLIKE"/>
</dbReference>
<dbReference type="InterPro" id="IPR035940">
    <property type="entry name" value="CAP_sf"/>
</dbReference>
<dbReference type="InterPro" id="IPR001283">
    <property type="entry name" value="CRISP-related"/>
</dbReference>
<gene>
    <name evidence="3" type="ORF">TTAC_LOCUS2752</name>
</gene>
<feature type="signal peptide" evidence="1">
    <location>
        <begin position="1"/>
        <end position="17"/>
    </location>
</feature>
<feature type="domain" description="SCP" evidence="2">
    <location>
        <begin position="21"/>
        <end position="168"/>
    </location>
</feature>
<evidence type="ECO:0000313" key="4">
    <source>
        <dbReference type="Proteomes" id="UP000274429"/>
    </source>
</evidence>
<dbReference type="AlphaFoldDB" id="A0A0R3WPS7"/>
<name>A0A0R3WPS7_HYDTA</name>
<dbReference type="InterPro" id="IPR014044">
    <property type="entry name" value="CAP_dom"/>
</dbReference>